<comment type="caution">
    <text evidence="5">The sequence shown here is derived from an EMBL/GenBank/DDBJ whole genome shotgun (WGS) entry which is preliminary data.</text>
</comment>
<dbReference type="Proteomes" id="UP001500908">
    <property type="component" value="Unassembled WGS sequence"/>
</dbReference>
<evidence type="ECO:0000313" key="6">
    <source>
        <dbReference type="Proteomes" id="UP001500908"/>
    </source>
</evidence>
<organism evidence="5 6">
    <name type="scientific">Salinactinospora qingdaonensis</name>
    <dbReference type="NCBI Taxonomy" id="702744"/>
    <lineage>
        <taxon>Bacteria</taxon>
        <taxon>Bacillati</taxon>
        <taxon>Actinomycetota</taxon>
        <taxon>Actinomycetes</taxon>
        <taxon>Streptosporangiales</taxon>
        <taxon>Nocardiopsidaceae</taxon>
        <taxon>Salinactinospora</taxon>
    </lineage>
</organism>
<dbReference type="InterPro" id="IPR017080">
    <property type="entry name" value="UCP036990_CBS_BON"/>
</dbReference>
<evidence type="ECO:0000256" key="1">
    <source>
        <dbReference type="ARBA" id="ARBA00023122"/>
    </source>
</evidence>
<dbReference type="InterPro" id="IPR007055">
    <property type="entry name" value="BON_dom"/>
</dbReference>
<dbReference type="InterPro" id="IPR046342">
    <property type="entry name" value="CBS_dom_sf"/>
</dbReference>
<keyword evidence="1 2" id="KW-0129">CBS domain</keyword>
<dbReference type="PANTHER" id="PTHR43080">
    <property type="entry name" value="CBS DOMAIN-CONTAINING PROTEIN CBSX3, MITOCHONDRIAL"/>
    <property type="match status" value="1"/>
</dbReference>
<dbReference type="Gene3D" id="3.10.580.10">
    <property type="entry name" value="CBS-domain"/>
    <property type="match status" value="1"/>
</dbReference>
<evidence type="ECO:0000313" key="5">
    <source>
        <dbReference type="EMBL" id="GAA3766415.1"/>
    </source>
</evidence>
<feature type="domain" description="BON" evidence="3">
    <location>
        <begin position="145"/>
        <end position="212"/>
    </location>
</feature>
<dbReference type="RefSeq" id="WP_344977419.1">
    <property type="nucleotide sequence ID" value="NZ_BAABDD010000052.1"/>
</dbReference>
<dbReference type="PANTHER" id="PTHR43080:SF29">
    <property type="entry name" value="OS02G0818000 PROTEIN"/>
    <property type="match status" value="1"/>
</dbReference>
<dbReference type="EMBL" id="BAABDD010000052">
    <property type="protein sequence ID" value="GAA3766415.1"/>
    <property type="molecule type" value="Genomic_DNA"/>
</dbReference>
<protein>
    <submittedName>
        <fullName evidence="5">CBS domain-containing protein</fullName>
    </submittedName>
</protein>
<feature type="domain" description="CBS" evidence="4">
    <location>
        <begin position="92"/>
        <end position="149"/>
    </location>
</feature>
<dbReference type="SUPFAM" id="SSF54631">
    <property type="entry name" value="CBS-domain pair"/>
    <property type="match status" value="1"/>
</dbReference>
<gene>
    <name evidence="5" type="ORF">GCM10022402_49540</name>
</gene>
<dbReference type="SMART" id="SM00116">
    <property type="entry name" value="CBS"/>
    <property type="match status" value="2"/>
</dbReference>
<dbReference type="InterPro" id="IPR000644">
    <property type="entry name" value="CBS_dom"/>
</dbReference>
<proteinExistence type="predicted"/>
<dbReference type="Pfam" id="PF04972">
    <property type="entry name" value="BON"/>
    <property type="match status" value="1"/>
</dbReference>
<keyword evidence="6" id="KW-1185">Reference proteome</keyword>
<evidence type="ECO:0000256" key="2">
    <source>
        <dbReference type="PROSITE-ProRule" id="PRU00703"/>
    </source>
</evidence>
<dbReference type="PIRSF" id="PIRSF036990">
    <property type="entry name" value="UCP036990_CBS_BON"/>
    <property type="match status" value="1"/>
</dbReference>
<dbReference type="PROSITE" id="PS50914">
    <property type="entry name" value="BON"/>
    <property type="match status" value="1"/>
</dbReference>
<dbReference type="Pfam" id="PF00571">
    <property type="entry name" value="CBS"/>
    <property type="match status" value="2"/>
</dbReference>
<name>A0ABP7GI17_9ACTN</name>
<evidence type="ECO:0000259" key="4">
    <source>
        <dbReference type="PROSITE" id="PS51371"/>
    </source>
</evidence>
<accession>A0ABP7GI17</accession>
<reference evidence="6" key="1">
    <citation type="journal article" date="2019" name="Int. J. Syst. Evol. Microbiol.">
        <title>The Global Catalogue of Microorganisms (GCM) 10K type strain sequencing project: providing services to taxonomists for standard genome sequencing and annotation.</title>
        <authorList>
            <consortium name="The Broad Institute Genomics Platform"/>
            <consortium name="The Broad Institute Genome Sequencing Center for Infectious Disease"/>
            <person name="Wu L."/>
            <person name="Ma J."/>
        </authorList>
    </citation>
    <scope>NUCLEOTIDE SEQUENCE [LARGE SCALE GENOMIC DNA]</scope>
    <source>
        <strain evidence="6">JCM 17137</strain>
    </source>
</reference>
<dbReference type="PROSITE" id="PS51371">
    <property type="entry name" value="CBS"/>
    <property type="match status" value="2"/>
</dbReference>
<evidence type="ECO:0000259" key="3">
    <source>
        <dbReference type="PROSITE" id="PS50914"/>
    </source>
</evidence>
<sequence length="222" mass="24678">MAITTVADLMTSRVIAAFDNAEFKELAVILRNNGISAVPVVDAEHRVVGVISAADLLLKVAEPDPEEGQLLERYESRIERLKSDAHLARDLMTAPPVTVTAEESAREAAERMRRHHVKRLPVVDEHHRLIGILSRSDLLGVYLVSDRQLQETVEHELVRGEFGFTEVEVAVHGGVATLDGRVSHRSDIPRLTHAIRRLEGIIRVRCALTYDEDDLAPLSQPP</sequence>
<feature type="domain" description="CBS" evidence="4">
    <location>
        <begin position="10"/>
        <end position="66"/>
    </location>
</feature>
<dbReference type="InterPro" id="IPR051257">
    <property type="entry name" value="Diverse_CBS-Domain"/>
</dbReference>